<protein>
    <submittedName>
        <fullName evidence="2">Uncharacterized protein</fullName>
    </submittedName>
</protein>
<gene>
    <name evidence="2" type="ORF">EVAR_94527_1</name>
</gene>
<keyword evidence="3" id="KW-1185">Reference proteome</keyword>
<evidence type="ECO:0000256" key="1">
    <source>
        <dbReference type="SAM" id="MobiDB-lite"/>
    </source>
</evidence>
<accession>A0A4C1UV97</accession>
<comment type="caution">
    <text evidence="2">The sequence shown here is derived from an EMBL/GenBank/DDBJ whole genome shotgun (WGS) entry which is preliminary data.</text>
</comment>
<feature type="region of interest" description="Disordered" evidence="1">
    <location>
        <begin position="56"/>
        <end position="82"/>
    </location>
</feature>
<dbReference type="Proteomes" id="UP000299102">
    <property type="component" value="Unassembled WGS sequence"/>
</dbReference>
<evidence type="ECO:0000313" key="2">
    <source>
        <dbReference type="EMBL" id="GBP30219.1"/>
    </source>
</evidence>
<dbReference type="EMBL" id="BGZK01000230">
    <property type="protein sequence ID" value="GBP30219.1"/>
    <property type="molecule type" value="Genomic_DNA"/>
</dbReference>
<proteinExistence type="predicted"/>
<dbReference type="AlphaFoldDB" id="A0A4C1UV97"/>
<reference evidence="2 3" key="1">
    <citation type="journal article" date="2019" name="Commun. Biol.">
        <title>The bagworm genome reveals a unique fibroin gene that provides high tensile strength.</title>
        <authorList>
            <person name="Kono N."/>
            <person name="Nakamura H."/>
            <person name="Ohtoshi R."/>
            <person name="Tomita M."/>
            <person name="Numata K."/>
            <person name="Arakawa K."/>
        </authorList>
    </citation>
    <scope>NUCLEOTIDE SEQUENCE [LARGE SCALE GENOMIC DNA]</scope>
</reference>
<sequence length="239" mass="26951">MSCKSWKYKLKTLLWNSEVKKLKRDLRIKKRCIRNAAPSRRKRVIGEYVPAKEDYKRSIAEEDEPTGQSPITSGDMPRVDPPFTEAEVKNTLKSFHPRKASGIDGFTSDICQAAIFRNLELFLVMANKCLELRPNCQGDVGSESGGREDYINHSDRAFRPKRIVCLGTGDEEAQGAKEACRCSAQRCHQSIPSTSQSLPLFLRSSRGSARNEAVESKSSTSLRPLMQTNVFYVSSYHVR</sequence>
<name>A0A4C1UV97_EUMVA</name>
<organism evidence="2 3">
    <name type="scientific">Eumeta variegata</name>
    <name type="common">Bagworm moth</name>
    <name type="synonym">Eumeta japonica</name>
    <dbReference type="NCBI Taxonomy" id="151549"/>
    <lineage>
        <taxon>Eukaryota</taxon>
        <taxon>Metazoa</taxon>
        <taxon>Ecdysozoa</taxon>
        <taxon>Arthropoda</taxon>
        <taxon>Hexapoda</taxon>
        <taxon>Insecta</taxon>
        <taxon>Pterygota</taxon>
        <taxon>Neoptera</taxon>
        <taxon>Endopterygota</taxon>
        <taxon>Lepidoptera</taxon>
        <taxon>Glossata</taxon>
        <taxon>Ditrysia</taxon>
        <taxon>Tineoidea</taxon>
        <taxon>Psychidae</taxon>
        <taxon>Oiketicinae</taxon>
        <taxon>Eumeta</taxon>
    </lineage>
</organism>
<evidence type="ECO:0000313" key="3">
    <source>
        <dbReference type="Proteomes" id="UP000299102"/>
    </source>
</evidence>
<dbReference type="OrthoDB" id="411871at2759"/>